<dbReference type="Proteomes" id="UP000013827">
    <property type="component" value="Unassembled WGS sequence"/>
</dbReference>
<reference evidence="2" key="1">
    <citation type="journal article" date="2013" name="Nature">
        <title>Pan genome of the phytoplankton Emiliania underpins its global distribution.</title>
        <authorList>
            <person name="Read B.A."/>
            <person name="Kegel J."/>
            <person name="Klute M.J."/>
            <person name="Kuo A."/>
            <person name="Lefebvre S.C."/>
            <person name="Maumus F."/>
            <person name="Mayer C."/>
            <person name="Miller J."/>
            <person name="Monier A."/>
            <person name="Salamov A."/>
            <person name="Young J."/>
            <person name="Aguilar M."/>
            <person name="Claverie J.M."/>
            <person name="Frickenhaus S."/>
            <person name="Gonzalez K."/>
            <person name="Herman E.K."/>
            <person name="Lin Y.C."/>
            <person name="Napier J."/>
            <person name="Ogata H."/>
            <person name="Sarno A.F."/>
            <person name="Shmutz J."/>
            <person name="Schroeder D."/>
            <person name="de Vargas C."/>
            <person name="Verret F."/>
            <person name="von Dassow P."/>
            <person name="Valentin K."/>
            <person name="Van de Peer Y."/>
            <person name="Wheeler G."/>
            <person name="Dacks J.B."/>
            <person name="Delwiche C.F."/>
            <person name="Dyhrman S.T."/>
            <person name="Glockner G."/>
            <person name="John U."/>
            <person name="Richards T."/>
            <person name="Worden A.Z."/>
            <person name="Zhang X."/>
            <person name="Grigoriev I.V."/>
            <person name="Allen A.E."/>
            <person name="Bidle K."/>
            <person name="Borodovsky M."/>
            <person name="Bowler C."/>
            <person name="Brownlee C."/>
            <person name="Cock J.M."/>
            <person name="Elias M."/>
            <person name="Gladyshev V.N."/>
            <person name="Groth M."/>
            <person name="Guda C."/>
            <person name="Hadaegh A."/>
            <person name="Iglesias-Rodriguez M.D."/>
            <person name="Jenkins J."/>
            <person name="Jones B.M."/>
            <person name="Lawson T."/>
            <person name="Leese F."/>
            <person name="Lindquist E."/>
            <person name="Lobanov A."/>
            <person name="Lomsadze A."/>
            <person name="Malik S.B."/>
            <person name="Marsh M.E."/>
            <person name="Mackinder L."/>
            <person name="Mock T."/>
            <person name="Mueller-Roeber B."/>
            <person name="Pagarete A."/>
            <person name="Parker M."/>
            <person name="Probert I."/>
            <person name="Quesneville H."/>
            <person name="Raines C."/>
            <person name="Rensing S.A."/>
            <person name="Riano-Pachon D.M."/>
            <person name="Richier S."/>
            <person name="Rokitta S."/>
            <person name="Shiraiwa Y."/>
            <person name="Soanes D.M."/>
            <person name="van der Giezen M."/>
            <person name="Wahlund T.M."/>
            <person name="Williams B."/>
            <person name="Wilson W."/>
            <person name="Wolfe G."/>
            <person name="Wurch L.L."/>
        </authorList>
    </citation>
    <scope>NUCLEOTIDE SEQUENCE</scope>
</reference>
<dbReference type="SUPFAM" id="SSF53335">
    <property type="entry name" value="S-adenosyl-L-methionine-dependent methyltransferases"/>
    <property type="match status" value="1"/>
</dbReference>
<accession>A0A0D3ICK5</accession>
<sequence length="230" mass="24756">LMAAVHAGQTAEALALMEAGAPWDAIDSFGHSAGAIALRDGNTALLDALLEAGSSSVLWEAAHEACFGHSLHSDFLQQRLRFEEGRLMDELDRPVMMAWEAPLMEAHAAALCPEEGGARVLNLGFGLGLVDTALQRRRPASHTIVEPHADVLLAMRRGGWLERAGVTVLQGTWQGVLPPLGVRCEQADPPFDAIFFDTFAEGGASDELFRFHELLPGLLRPGGVYSYFNG</sequence>
<protein>
    <recommendedName>
        <fullName evidence="3">Protein arginine N-methyltransferase 2</fullName>
    </recommendedName>
</protein>
<dbReference type="RefSeq" id="XP_005761419.1">
    <property type="nucleotide sequence ID" value="XM_005761362.1"/>
</dbReference>
<dbReference type="HOGENOM" id="CLU_033831_1_1_1"/>
<dbReference type="InterPro" id="IPR051038">
    <property type="entry name" value="RMT2/GAMT_Mtase"/>
</dbReference>
<organism evidence="1 2">
    <name type="scientific">Emiliania huxleyi (strain CCMP1516)</name>
    <dbReference type="NCBI Taxonomy" id="280463"/>
    <lineage>
        <taxon>Eukaryota</taxon>
        <taxon>Haptista</taxon>
        <taxon>Haptophyta</taxon>
        <taxon>Prymnesiophyceae</taxon>
        <taxon>Isochrysidales</taxon>
        <taxon>Noelaerhabdaceae</taxon>
        <taxon>Emiliania</taxon>
    </lineage>
</organism>
<dbReference type="Gene3D" id="3.40.50.150">
    <property type="entry name" value="Vaccinia Virus protein VP39"/>
    <property type="match status" value="1"/>
</dbReference>
<dbReference type="GeneID" id="17255118"/>
<dbReference type="PaxDb" id="2903-EOD08990"/>
<dbReference type="KEGG" id="ehx:EMIHUDRAFT_54853"/>
<dbReference type="GO" id="GO:0005634">
    <property type="term" value="C:nucleus"/>
    <property type="evidence" value="ECO:0007669"/>
    <property type="project" value="TreeGrafter"/>
</dbReference>
<dbReference type="EnsemblProtists" id="EOD08990">
    <property type="protein sequence ID" value="EOD08990"/>
    <property type="gene ID" value="EMIHUDRAFT_54853"/>
</dbReference>
<name>A0A0D3ICK5_EMIH1</name>
<dbReference type="EnsemblProtists" id="EOD40925">
    <property type="protein sequence ID" value="EOD40925"/>
    <property type="gene ID" value="EMIHUDRAFT_54865"/>
</dbReference>
<dbReference type="PANTHER" id="PTHR32379:SF1">
    <property type="entry name" value="GUANIDINOACETATE N-METHYLTRANSFERASE"/>
    <property type="match status" value="1"/>
</dbReference>
<keyword evidence="2" id="KW-1185">Reference proteome</keyword>
<dbReference type="eggNOG" id="KOG1709">
    <property type="taxonomic scope" value="Eukaryota"/>
</dbReference>
<dbReference type="PANTHER" id="PTHR32379">
    <property type="entry name" value="GUANIDINOACETATE N-METHYLTRANSFERASE"/>
    <property type="match status" value="1"/>
</dbReference>
<dbReference type="AlphaFoldDB" id="A0A0D3ICK5"/>
<dbReference type="InterPro" id="IPR029063">
    <property type="entry name" value="SAM-dependent_MTases_sf"/>
</dbReference>
<dbReference type="GO" id="GO:0005737">
    <property type="term" value="C:cytoplasm"/>
    <property type="evidence" value="ECO:0007669"/>
    <property type="project" value="TreeGrafter"/>
</dbReference>
<dbReference type="GO" id="GO:0008757">
    <property type="term" value="F:S-adenosylmethionine-dependent methyltransferase activity"/>
    <property type="evidence" value="ECO:0007669"/>
    <property type="project" value="TreeGrafter"/>
</dbReference>
<evidence type="ECO:0008006" key="3">
    <source>
        <dbReference type="Google" id="ProtNLM"/>
    </source>
</evidence>
<dbReference type="KEGG" id="ehx:EMIHUDRAFT_54865"/>
<dbReference type="RefSeq" id="XP_005793354.1">
    <property type="nucleotide sequence ID" value="XM_005793297.1"/>
</dbReference>
<evidence type="ECO:0000313" key="1">
    <source>
        <dbReference type="EnsemblProtists" id="EOD08990"/>
    </source>
</evidence>
<proteinExistence type="predicted"/>
<dbReference type="GeneID" id="17286195"/>
<evidence type="ECO:0000313" key="2">
    <source>
        <dbReference type="Proteomes" id="UP000013827"/>
    </source>
</evidence>
<dbReference type="InterPro" id="IPR036770">
    <property type="entry name" value="Ankyrin_rpt-contain_sf"/>
</dbReference>
<dbReference type="STRING" id="2903.R1D343"/>
<reference evidence="1" key="2">
    <citation type="submission" date="2024-10" db="UniProtKB">
        <authorList>
            <consortium name="EnsemblProtists"/>
        </authorList>
    </citation>
    <scope>IDENTIFICATION</scope>
</reference>
<dbReference type="SUPFAM" id="SSF48403">
    <property type="entry name" value="Ankyrin repeat"/>
    <property type="match status" value="1"/>
</dbReference>
<dbReference type="CDD" id="cd02440">
    <property type="entry name" value="AdoMet_MTases"/>
    <property type="match status" value="1"/>
</dbReference>